<feature type="compositionally biased region" description="Acidic residues" evidence="1">
    <location>
        <begin position="177"/>
        <end position="196"/>
    </location>
</feature>
<feature type="compositionally biased region" description="Acidic residues" evidence="1">
    <location>
        <begin position="92"/>
        <end position="101"/>
    </location>
</feature>
<gene>
    <name evidence="2" type="ORF">niasHT_012020</name>
</gene>
<name>A0ABD2KVC1_9BILA</name>
<evidence type="ECO:0000313" key="2">
    <source>
        <dbReference type="EMBL" id="KAL3106647.1"/>
    </source>
</evidence>
<evidence type="ECO:0000256" key="1">
    <source>
        <dbReference type="SAM" id="MobiDB-lite"/>
    </source>
</evidence>
<keyword evidence="3" id="KW-1185">Reference proteome</keyword>
<evidence type="ECO:0000313" key="3">
    <source>
        <dbReference type="Proteomes" id="UP001620626"/>
    </source>
</evidence>
<dbReference type="AlphaFoldDB" id="A0ABD2KVC1"/>
<sequence length="204" mass="23248">MGTKNLEKVKAHLLCRTTEIMDIDFPEPFKTIFENGSKCHPSTSGNGGDRQKNKERHNGIENLIGKLMQNMCLNVNGKKKDKAKKHHGTEKAEDDVEEEENGEGKGREFHPSSSSSSKSKPKHVRHNSIDDVIDTLVKYHRICDMNKRKKKKNKKMEKGKAKKEESLMGGEGVMGVIEEEEEEEEEEESEEDEEADDRCFGCFH</sequence>
<reference evidence="2 3" key="1">
    <citation type="submission" date="2024-10" db="EMBL/GenBank/DDBJ databases">
        <authorList>
            <person name="Kim D."/>
        </authorList>
    </citation>
    <scope>NUCLEOTIDE SEQUENCE [LARGE SCALE GENOMIC DNA]</scope>
    <source>
        <strain evidence="2">BH-2024</strain>
    </source>
</reference>
<feature type="compositionally biased region" description="Basic and acidic residues" evidence="1">
    <location>
        <begin position="156"/>
        <end position="166"/>
    </location>
</feature>
<feature type="region of interest" description="Disordered" evidence="1">
    <location>
        <begin position="144"/>
        <end position="204"/>
    </location>
</feature>
<proteinExistence type="predicted"/>
<feature type="compositionally biased region" description="Basic residues" evidence="1">
    <location>
        <begin position="78"/>
        <end position="88"/>
    </location>
</feature>
<accession>A0ABD2KVC1</accession>
<feature type="region of interest" description="Disordered" evidence="1">
    <location>
        <begin position="78"/>
        <end position="131"/>
    </location>
</feature>
<protein>
    <submittedName>
        <fullName evidence="2">Uncharacterized protein</fullName>
    </submittedName>
</protein>
<organism evidence="2 3">
    <name type="scientific">Heterodera trifolii</name>
    <dbReference type="NCBI Taxonomy" id="157864"/>
    <lineage>
        <taxon>Eukaryota</taxon>
        <taxon>Metazoa</taxon>
        <taxon>Ecdysozoa</taxon>
        <taxon>Nematoda</taxon>
        <taxon>Chromadorea</taxon>
        <taxon>Rhabditida</taxon>
        <taxon>Tylenchina</taxon>
        <taxon>Tylenchomorpha</taxon>
        <taxon>Tylenchoidea</taxon>
        <taxon>Heteroderidae</taxon>
        <taxon>Heteroderinae</taxon>
        <taxon>Heterodera</taxon>
    </lineage>
</organism>
<comment type="caution">
    <text evidence="2">The sequence shown here is derived from an EMBL/GenBank/DDBJ whole genome shotgun (WGS) entry which is preliminary data.</text>
</comment>
<dbReference type="EMBL" id="JBICBT010000640">
    <property type="protein sequence ID" value="KAL3106647.1"/>
    <property type="molecule type" value="Genomic_DNA"/>
</dbReference>
<dbReference type="Proteomes" id="UP001620626">
    <property type="component" value="Unassembled WGS sequence"/>
</dbReference>
<feature type="region of interest" description="Disordered" evidence="1">
    <location>
        <begin position="35"/>
        <end position="54"/>
    </location>
</feature>